<dbReference type="InterPro" id="IPR014830">
    <property type="entry name" value="Glycolipid_transfer_prot_dom"/>
</dbReference>
<reference evidence="3" key="1">
    <citation type="journal article" date="2021" name="Sci. Rep.">
        <title>Diploid genomic architecture of Nitzschia inconspicua, an elite biomass production diatom.</title>
        <authorList>
            <person name="Oliver A."/>
            <person name="Podell S."/>
            <person name="Pinowska A."/>
            <person name="Traller J.C."/>
            <person name="Smith S.R."/>
            <person name="McClure R."/>
            <person name="Beliaev A."/>
            <person name="Bohutskyi P."/>
            <person name="Hill E.A."/>
            <person name="Rabines A."/>
            <person name="Zheng H."/>
            <person name="Allen L.Z."/>
            <person name="Kuo A."/>
            <person name="Grigoriev I.V."/>
            <person name="Allen A.E."/>
            <person name="Hazlebeck D."/>
            <person name="Allen E.E."/>
        </authorList>
    </citation>
    <scope>NUCLEOTIDE SEQUENCE</scope>
    <source>
        <strain evidence="3">Hildebrandi</strain>
    </source>
</reference>
<accession>A0A9K3LED7</accession>
<reference evidence="3" key="2">
    <citation type="submission" date="2021-04" db="EMBL/GenBank/DDBJ databases">
        <authorList>
            <person name="Podell S."/>
        </authorList>
    </citation>
    <scope>NUCLEOTIDE SEQUENCE</scope>
    <source>
        <strain evidence="3">Hildebrandi</strain>
    </source>
</reference>
<dbReference type="GO" id="GO:0005737">
    <property type="term" value="C:cytoplasm"/>
    <property type="evidence" value="ECO:0007669"/>
    <property type="project" value="InterPro"/>
</dbReference>
<dbReference type="AlphaFoldDB" id="A0A9K3LED7"/>
<evidence type="ECO:0000313" key="3">
    <source>
        <dbReference type="EMBL" id="KAG7360874.1"/>
    </source>
</evidence>
<feature type="domain" description="Glycolipid transfer protein" evidence="2">
    <location>
        <begin position="300"/>
        <end position="423"/>
    </location>
</feature>
<dbReference type="OrthoDB" id="48364at2759"/>
<evidence type="ECO:0000313" key="4">
    <source>
        <dbReference type="Proteomes" id="UP000693970"/>
    </source>
</evidence>
<evidence type="ECO:0000256" key="1">
    <source>
        <dbReference type="SAM" id="MobiDB-lite"/>
    </source>
</evidence>
<organism evidence="3 4">
    <name type="scientific">Nitzschia inconspicua</name>
    <dbReference type="NCBI Taxonomy" id="303405"/>
    <lineage>
        <taxon>Eukaryota</taxon>
        <taxon>Sar</taxon>
        <taxon>Stramenopiles</taxon>
        <taxon>Ochrophyta</taxon>
        <taxon>Bacillariophyta</taxon>
        <taxon>Bacillariophyceae</taxon>
        <taxon>Bacillariophycidae</taxon>
        <taxon>Bacillariales</taxon>
        <taxon>Bacillariaceae</taxon>
        <taxon>Nitzschia</taxon>
    </lineage>
</organism>
<name>A0A9K3LED7_9STRA</name>
<feature type="compositionally biased region" description="Polar residues" evidence="1">
    <location>
        <begin position="26"/>
        <end position="39"/>
    </location>
</feature>
<dbReference type="Pfam" id="PF08718">
    <property type="entry name" value="GLTP"/>
    <property type="match status" value="1"/>
</dbReference>
<proteinExistence type="predicted"/>
<gene>
    <name evidence="3" type="ORF">IV203_035973</name>
</gene>
<keyword evidence="4" id="KW-1185">Reference proteome</keyword>
<feature type="compositionally biased region" description="Basic and acidic residues" evidence="1">
    <location>
        <begin position="469"/>
        <end position="478"/>
    </location>
</feature>
<protein>
    <submittedName>
        <fullName evidence="3">Glycolipid transfer protein GLTP</fullName>
    </submittedName>
</protein>
<evidence type="ECO:0000259" key="2">
    <source>
        <dbReference type="Pfam" id="PF08718"/>
    </source>
</evidence>
<dbReference type="EMBL" id="JAGRRH010000013">
    <property type="protein sequence ID" value="KAG7360874.1"/>
    <property type="molecule type" value="Genomic_DNA"/>
</dbReference>
<dbReference type="GO" id="GO:0120013">
    <property type="term" value="F:lipid transfer activity"/>
    <property type="evidence" value="ECO:0007669"/>
    <property type="project" value="InterPro"/>
</dbReference>
<comment type="caution">
    <text evidence="3">The sequence shown here is derived from an EMBL/GenBank/DDBJ whole genome shotgun (WGS) entry which is preliminary data.</text>
</comment>
<feature type="region of interest" description="Disordered" evidence="1">
    <location>
        <begin position="440"/>
        <end position="479"/>
    </location>
</feature>
<feature type="region of interest" description="Disordered" evidence="1">
    <location>
        <begin position="1"/>
        <end position="39"/>
    </location>
</feature>
<sequence length="597" mass="67696">MCRPTRTNSNLQNSTLLEDAGAEQPKPSTDGMSTPTYAAMSPNKSLQTMNVPMYCNIVTIAASAIVLKGVHASVFAEEEFSSHTCIHDLSPILHGNFSSIWRQVIPALFVLLLLLLSRDTAHKICTDLISSIWKNLRKASCCGNNSTFSSLSRVTSVKTFQNLSKNFLHSLDSCSLRAAIQAITRKECFARSDYIERLSINDVAMLYRYATNVNVSSFDKTKFLSEQSQIVRPIITAVDMAVKVSRGCLKEPKKLEKCERREGDVDALYFVAVTRVFAEWRTLRLVPKGYQRYAVSLSLAYRDVLQNLEKIERGVHEYLRHHQDKEPNKSVPSPTIQQLLQFELDMNVHKRLPKLKEKSTASGILWTKRQLHYQVATLSNSLEVPECYPTAKDAASAAYHIVYDDYHGWAVKQIFSHSFGGSPPLDTLWISLDPPKDMPENGKVRRKISKDQPSFQVMPGRTLSDISDESNKASKQSEENELLLALDNMNRRIVEKWEDMLRMFNCGTEEKKKSANLVLSSDSHFNLIKLDQSSTKSAKNESTLEIMERSELVLDHNRSSIERSKRSTEDFVREVSPLIADLDEMIQKFNMNDPTRV</sequence>
<feature type="compositionally biased region" description="Polar residues" evidence="1">
    <location>
        <begin position="1"/>
        <end position="16"/>
    </location>
</feature>
<dbReference type="Proteomes" id="UP000693970">
    <property type="component" value="Unassembled WGS sequence"/>
</dbReference>